<feature type="domain" description="Nudix hydrolase" evidence="7">
    <location>
        <begin position="4"/>
        <end position="141"/>
    </location>
</feature>
<evidence type="ECO:0000313" key="8">
    <source>
        <dbReference type="EMBL" id="SHO46352.1"/>
    </source>
</evidence>
<dbReference type="CDD" id="cd03426">
    <property type="entry name" value="NUDIX_CoAse_Nudt7"/>
    <property type="match status" value="1"/>
</dbReference>
<keyword evidence="9" id="KW-1185">Reference proteome</keyword>
<dbReference type="Pfam" id="PF00293">
    <property type="entry name" value="NUDIX"/>
    <property type="match status" value="1"/>
</dbReference>
<proteinExistence type="predicted"/>
<dbReference type="Proteomes" id="UP000184603">
    <property type="component" value="Unassembled WGS sequence"/>
</dbReference>
<evidence type="ECO:0000256" key="4">
    <source>
        <dbReference type="ARBA" id="ARBA00022801"/>
    </source>
</evidence>
<evidence type="ECO:0000256" key="3">
    <source>
        <dbReference type="ARBA" id="ARBA00022723"/>
    </source>
</evidence>
<evidence type="ECO:0000256" key="5">
    <source>
        <dbReference type="ARBA" id="ARBA00022842"/>
    </source>
</evidence>
<dbReference type="PANTHER" id="PTHR12992">
    <property type="entry name" value="NUDIX HYDROLASE"/>
    <property type="match status" value="1"/>
</dbReference>
<accession>A0A1M7Y2U8</accession>
<dbReference type="InterPro" id="IPR000086">
    <property type="entry name" value="NUDIX_hydrolase_dom"/>
</dbReference>
<dbReference type="InterPro" id="IPR015797">
    <property type="entry name" value="NUDIX_hydrolase-like_dom_sf"/>
</dbReference>
<keyword evidence="5" id="KW-0460">Magnesium</keyword>
<evidence type="ECO:0000256" key="6">
    <source>
        <dbReference type="ARBA" id="ARBA00023211"/>
    </source>
</evidence>
<sequence length="173" mass="19772">MSSLPSAAVAIIRVCYPEDSVLLLRRNSNPSDPWSGHFSFPGGRKDDIDANLLETCTRETFEETGITLTSDAVRAELPARYAGSRINSLILVQPYLFHLDERPELQLEPKEIQSSCWLTLEQFRRPELHVEAEVLPERFAPAFPIDDYYLWGFTYKLLNNVLQMPALAELTRM</sequence>
<keyword evidence="3" id="KW-0479">Metal-binding</keyword>
<name>A0A1M7Y2U8_9BACT</name>
<evidence type="ECO:0000313" key="9">
    <source>
        <dbReference type="Proteomes" id="UP000184603"/>
    </source>
</evidence>
<dbReference type="SUPFAM" id="SSF55811">
    <property type="entry name" value="Nudix"/>
    <property type="match status" value="1"/>
</dbReference>
<dbReference type="GO" id="GO:0010945">
    <property type="term" value="F:coenzyme A diphosphatase activity"/>
    <property type="evidence" value="ECO:0007669"/>
    <property type="project" value="InterPro"/>
</dbReference>
<gene>
    <name evidence="8" type="ORF">SAMN02745220_01440</name>
</gene>
<dbReference type="RefSeq" id="WP_073612774.1">
    <property type="nucleotide sequence ID" value="NZ_FRFE01000005.1"/>
</dbReference>
<dbReference type="EMBL" id="FRFE01000005">
    <property type="protein sequence ID" value="SHO46352.1"/>
    <property type="molecule type" value="Genomic_DNA"/>
</dbReference>
<evidence type="ECO:0000259" key="7">
    <source>
        <dbReference type="PROSITE" id="PS51462"/>
    </source>
</evidence>
<evidence type="ECO:0000256" key="1">
    <source>
        <dbReference type="ARBA" id="ARBA00001936"/>
    </source>
</evidence>
<dbReference type="STRING" id="1121416.SAMN02745220_01440"/>
<keyword evidence="6" id="KW-0464">Manganese</keyword>
<evidence type="ECO:0000256" key="2">
    <source>
        <dbReference type="ARBA" id="ARBA00001946"/>
    </source>
</evidence>
<keyword evidence="4" id="KW-0378">Hydrolase</keyword>
<dbReference type="PANTHER" id="PTHR12992:SF11">
    <property type="entry name" value="MITOCHONDRIAL COENZYME A DIPHOSPHATASE NUDT8"/>
    <property type="match status" value="1"/>
</dbReference>
<dbReference type="Gene3D" id="3.90.79.10">
    <property type="entry name" value="Nucleoside Triphosphate Pyrophosphohydrolase"/>
    <property type="match status" value="1"/>
</dbReference>
<comment type="cofactor">
    <cofactor evidence="2">
        <name>Mg(2+)</name>
        <dbReference type="ChEBI" id="CHEBI:18420"/>
    </cofactor>
</comment>
<dbReference type="OrthoDB" id="289720at2"/>
<protein>
    <submittedName>
        <fullName evidence="8">8-oxo-dGTP pyrophosphatase MutT, NUDIX family</fullName>
    </submittedName>
</protein>
<dbReference type="AlphaFoldDB" id="A0A1M7Y2U8"/>
<organism evidence="8 9">
    <name type="scientific">Desulfopila aestuarii DSM 18488</name>
    <dbReference type="NCBI Taxonomy" id="1121416"/>
    <lineage>
        <taxon>Bacteria</taxon>
        <taxon>Pseudomonadati</taxon>
        <taxon>Thermodesulfobacteriota</taxon>
        <taxon>Desulfobulbia</taxon>
        <taxon>Desulfobulbales</taxon>
        <taxon>Desulfocapsaceae</taxon>
        <taxon>Desulfopila</taxon>
    </lineage>
</organism>
<dbReference type="PROSITE" id="PS51462">
    <property type="entry name" value="NUDIX"/>
    <property type="match status" value="1"/>
</dbReference>
<reference evidence="8 9" key="1">
    <citation type="submission" date="2016-12" db="EMBL/GenBank/DDBJ databases">
        <authorList>
            <person name="Song W.-J."/>
            <person name="Kurnit D.M."/>
        </authorList>
    </citation>
    <scope>NUCLEOTIDE SEQUENCE [LARGE SCALE GENOMIC DNA]</scope>
    <source>
        <strain evidence="8 9">DSM 18488</strain>
    </source>
</reference>
<comment type="cofactor">
    <cofactor evidence="1">
        <name>Mn(2+)</name>
        <dbReference type="ChEBI" id="CHEBI:29035"/>
    </cofactor>
</comment>
<dbReference type="InterPro" id="IPR045121">
    <property type="entry name" value="CoAse"/>
</dbReference>
<dbReference type="GO" id="GO:0046872">
    <property type="term" value="F:metal ion binding"/>
    <property type="evidence" value="ECO:0007669"/>
    <property type="project" value="UniProtKB-KW"/>
</dbReference>